<keyword evidence="14" id="KW-1185">Reference proteome</keyword>
<dbReference type="Pfam" id="PF11789">
    <property type="entry name" value="zf-Nse"/>
    <property type="match status" value="1"/>
</dbReference>
<dbReference type="Pfam" id="PF16015">
    <property type="entry name" value="Promethin"/>
    <property type="match status" value="1"/>
</dbReference>
<dbReference type="InterPro" id="IPR004181">
    <property type="entry name" value="Znf_MIZ"/>
</dbReference>
<evidence type="ECO:0000259" key="12">
    <source>
        <dbReference type="PROSITE" id="PS51044"/>
    </source>
</evidence>
<keyword evidence="8" id="KW-0862">Zinc</keyword>
<dbReference type="GO" id="GO:0030915">
    <property type="term" value="C:Smc5-Smc6 complex"/>
    <property type="evidence" value="ECO:0007669"/>
    <property type="project" value="InterPro"/>
</dbReference>
<dbReference type="EMBL" id="MVBO01000011">
    <property type="protein sequence ID" value="OZJ05682.1"/>
    <property type="molecule type" value="Genomic_DNA"/>
</dbReference>
<keyword evidence="6 10" id="KW-0863">Zinc-finger</keyword>
<dbReference type="CDD" id="cd16651">
    <property type="entry name" value="SPL-RING_NSE2"/>
    <property type="match status" value="1"/>
</dbReference>
<dbReference type="GO" id="GO:0016567">
    <property type="term" value="P:protein ubiquitination"/>
    <property type="evidence" value="ECO:0007669"/>
    <property type="project" value="InterPro"/>
</dbReference>
<dbReference type="SMART" id="SM00504">
    <property type="entry name" value="Ubox"/>
    <property type="match status" value="1"/>
</dbReference>
<dbReference type="SUPFAM" id="SSF57850">
    <property type="entry name" value="RING/U-box"/>
    <property type="match status" value="1"/>
</dbReference>
<dbReference type="PROSITE" id="PS51044">
    <property type="entry name" value="ZF_SP_RING"/>
    <property type="match status" value="1"/>
</dbReference>
<comment type="caution">
    <text evidence="13">The sequence shown here is derived from an EMBL/GenBank/DDBJ whole genome shotgun (WGS) entry which is preliminary data.</text>
</comment>
<dbReference type="Proteomes" id="UP000242875">
    <property type="component" value="Unassembled WGS sequence"/>
</dbReference>
<organism evidence="13 14">
    <name type="scientific">Bifiguratus adelaidae</name>
    <dbReference type="NCBI Taxonomy" id="1938954"/>
    <lineage>
        <taxon>Eukaryota</taxon>
        <taxon>Fungi</taxon>
        <taxon>Fungi incertae sedis</taxon>
        <taxon>Mucoromycota</taxon>
        <taxon>Mucoromycotina</taxon>
        <taxon>Endogonomycetes</taxon>
        <taxon>Endogonales</taxon>
        <taxon>Endogonales incertae sedis</taxon>
        <taxon>Bifiguratus</taxon>
    </lineage>
</organism>
<dbReference type="InterPro" id="IPR026846">
    <property type="entry name" value="Nse2(Mms21)"/>
</dbReference>
<dbReference type="GO" id="GO:0000724">
    <property type="term" value="P:double-strand break repair via homologous recombination"/>
    <property type="evidence" value="ECO:0007669"/>
    <property type="project" value="InterPro"/>
</dbReference>
<evidence type="ECO:0000256" key="4">
    <source>
        <dbReference type="ARBA" id="ARBA00022679"/>
    </source>
</evidence>
<keyword evidence="4" id="KW-0808">Transferase</keyword>
<evidence type="ECO:0000256" key="11">
    <source>
        <dbReference type="SAM" id="Phobius"/>
    </source>
</evidence>
<feature type="transmembrane region" description="Helical" evidence="11">
    <location>
        <begin position="90"/>
        <end position="111"/>
    </location>
</feature>
<dbReference type="GO" id="GO:0016925">
    <property type="term" value="P:protein sumoylation"/>
    <property type="evidence" value="ECO:0007669"/>
    <property type="project" value="UniProtKB-UniPathway"/>
</dbReference>
<dbReference type="GO" id="GO:0004842">
    <property type="term" value="F:ubiquitin-protein transferase activity"/>
    <property type="evidence" value="ECO:0007669"/>
    <property type="project" value="InterPro"/>
</dbReference>
<dbReference type="Gene3D" id="3.30.40.10">
    <property type="entry name" value="Zinc/RING finger domain, C3HC4 (zinc finger)"/>
    <property type="match status" value="1"/>
</dbReference>
<evidence type="ECO:0000256" key="7">
    <source>
        <dbReference type="ARBA" id="ARBA00022786"/>
    </source>
</evidence>
<dbReference type="PANTHER" id="PTHR21330:SF1">
    <property type="entry name" value="E3 SUMO-PROTEIN LIGASE NSE2"/>
    <property type="match status" value="1"/>
</dbReference>
<evidence type="ECO:0000256" key="2">
    <source>
        <dbReference type="ARBA" id="ARBA00004718"/>
    </source>
</evidence>
<comment type="subcellular location">
    <subcellularLocation>
        <location evidence="1">Nucleus</location>
    </subcellularLocation>
</comment>
<dbReference type="GO" id="GO:0005634">
    <property type="term" value="C:nucleus"/>
    <property type="evidence" value="ECO:0007669"/>
    <property type="project" value="UniProtKB-SubCell"/>
</dbReference>
<keyword evidence="7" id="KW-0833">Ubl conjugation pathway</keyword>
<reference evidence="13 14" key="1">
    <citation type="journal article" date="2017" name="Mycologia">
        <title>Bifiguratus adelaidae, gen. et sp. nov., a new member of Mucoromycotina in endophytic and soil-dwelling habitats.</title>
        <authorList>
            <person name="Torres-Cruz T.J."/>
            <person name="Billingsley Tobias T.L."/>
            <person name="Almatruk M."/>
            <person name="Hesse C."/>
            <person name="Kuske C.R."/>
            <person name="Desiro A."/>
            <person name="Benucci G.M."/>
            <person name="Bonito G."/>
            <person name="Stajich J.E."/>
            <person name="Dunlap C."/>
            <person name="Arnold A.E."/>
            <person name="Porras-Alfaro A."/>
        </authorList>
    </citation>
    <scope>NUCLEOTIDE SEQUENCE [LARGE SCALE GENOMIC DNA]</scope>
    <source>
        <strain evidence="13 14">AZ0501</strain>
    </source>
</reference>
<evidence type="ECO:0000256" key="3">
    <source>
        <dbReference type="ARBA" id="ARBA00008212"/>
    </source>
</evidence>
<comment type="pathway">
    <text evidence="2">Protein modification; protein sumoylation.</text>
</comment>
<feature type="transmembrane region" description="Helical" evidence="11">
    <location>
        <begin position="118"/>
        <end position="141"/>
    </location>
</feature>
<keyword evidence="11" id="KW-0472">Membrane</keyword>
<dbReference type="PANTHER" id="PTHR21330">
    <property type="entry name" value="E3 SUMO-PROTEIN LIGASE NSE2"/>
    <property type="match status" value="1"/>
</dbReference>
<dbReference type="OrthoDB" id="26899at2759"/>
<dbReference type="UniPathway" id="UPA00886"/>
<feature type="domain" description="SP-RING-type" evidence="12">
    <location>
        <begin position="274"/>
        <end position="357"/>
    </location>
</feature>
<evidence type="ECO:0000256" key="8">
    <source>
        <dbReference type="ARBA" id="ARBA00022833"/>
    </source>
</evidence>
<evidence type="ECO:0000313" key="13">
    <source>
        <dbReference type="EMBL" id="OZJ05682.1"/>
    </source>
</evidence>
<proteinExistence type="inferred from homology"/>
<evidence type="ECO:0000256" key="6">
    <source>
        <dbReference type="ARBA" id="ARBA00022771"/>
    </source>
</evidence>
<comment type="similarity">
    <text evidence="3">Belongs to the NSE2 family.</text>
</comment>
<dbReference type="InterPro" id="IPR013083">
    <property type="entry name" value="Znf_RING/FYVE/PHD"/>
</dbReference>
<accession>A0A261Y4Z6</accession>
<dbReference type="GO" id="GO:0061665">
    <property type="term" value="F:SUMO ligase activity"/>
    <property type="evidence" value="ECO:0007669"/>
    <property type="project" value="TreeGrafter"/>
</dbReference>
<sequence>MASDKTVTQDYPSPAYTNDHDMDMKAHIQSAINNATATTRKAQEILNAHATHLWRSSSQYIEDYPALGLFLGLFAILAAVPLVAFLSFAVAATIFLFGFALISAFMVWCLVLGGAAICLFIALTIAFFSALTIFFWAVVAFPLKVLLGDLNGASAIIEQGMAYATEIAIDSEELGLSEQVKEQESAVMNYLDMLYILDLQKAVLQDIIDQLQSEDAVSNPEVTYKERVAQGKQEYETMTEAQKYHQNDLYVDFKQKIWEKTHPGEVMPPLDPNEEDDIMIGARQVQLRCPLTMDLFEEPVTSKVCKHSFSKKAILQLIQRSPFKSIDCPIAGCPQTIKESDLVPNPTLERMVRRSRVARHDDDDDETQYHRIE</sequence>
<dbReference type="GO" id="GO:0008270">
    <property type="term" value="F:zinc ion binding"/>
    <property type="evidence" value="ECO:0007669"/>
    <property type="project" value="UniProtKB-KW"/>
</dbReference>
<keyword evidence="11" id="KW-1133">Transmembrane helix</keyword>
<evidence type="ECO:0000256" key="10">
    <source>
        <dbReference type="PROSITE-ProRule" id="PRU00452"/>
    </source>
</evidence>
<keyword evidence="9" id="KW-0539">Nucleus</keyword>
<gene>
    <name evidence="13" type="ORF">BZG36_01449</name>
</gene>
<evidence type="ECO:0000256" key="5">
    <source>
        <dbReference type="ARBA" id="ARBA00022723"/>
    </source>
</evidence>
<evidence type="ECO:0000313" key="14">
    <source>
        <dbReference type="Proteomes" id="UP000242875"/>
    </source>
</evidence>
<dbReference type="InterPro" id="IPR003613">
    <property type="entry name" value="Ubox_domain"/>
</dbReference>
<keyword evidence="5" id="KW-0479">Metal-binding</keyword>
<keyword evidence="11" id="KW-0812">Transmembrane</keyword>
<evidence type="ECO:0000256" key="9">
    <source>
        <dbReference type="ARBA" id="ARBA00023242"/>
    </source>
</evidence>
<feature type="transmembrane region" description="Helical" evidence="11">
    <location>
        <begin position="64"/>
        <end position="84"/>
    </location>
</feature>
<protein>
    <recommendedName>
        <fullName evidence="12">SP-RING-type domain-containing protein</fullName>
    </recommendedName>
</protein>
<name>A0A261Y4Z6_9FUNG</name>
<evidence type="ECO:0000256" key="1">
    <source>
        <dbReference type="ARBA" id="ARBA00004123"/>
    </source>
</evidence>
<dbReference type="AlphaFoldDB" id="A0A261Y4Z6"/>